<sequence length="636" mass="69844">MPPSGAAPRSTADDRPPVPTLARRVRDPQPPCARDGSVRAPRRRSRPMNAPGGVLSVARRLWPEVWTHRRRVGVALAFLVAAKLAAIGVPLLLKQLVDTLDRTPAPLAVPLGLLIGYGALRLATTLFQELRQVVFARVLARTSRQITLRAFEHLHALSLRFHLGRRTGAVARDVERGMTAVSDLLDWTLYTILPTLLEVTLVCSFLIVRYDWTFALITLSTLAAYIAFTFAVTEWRIRYYRAAKDSDTEANARAVDSLLNYETVKYFGNEQHELRRYDASLIGYENATVKSLKTLALLNVGQSAIVGIGLTLLLWRAAAGVVAGTMSLGDLVLVNAFLLQLSVPLNYLGMVYREVKQALVNIERMFELIAEPQEVADVPSAPALAVRGAEVRFEHVDFGYDPARQILYDVDFTIPAGQTVAVVGTSGAGKSTLARLLFRFYDPTGGRITVDGQDIRAVGQDSLRRAIGIVPQDTVLFNDSIYYNIAYGRPDATRKEVIAAARSAHIHDFVASLPDGYDTAVGERGLKLSGGEKQRVAIARTVLKNPSILVFDEATSALDTRTEKSIQAELAAIARERTTLIIAHRLSTIVHADRIIVLDHGRIVESGSHAELLARGGRYAQLWALQQRERDSAVPA</sequence>
<proteinExistence type="predicted"/>
<dbReference type="InterPro" id="IPR017871">
    <property type="entry name" value="ABC_transporter-like_CS"/>
</dbReference>
<dbReference type="Gene3D" id="3.40.50.300">
    <property type="entry name" value="P-loop containing nucleotide triphosphate hydrolases"/>
    <property type="match status" value="1"/>
</dbReference>
<evidence type="ECO:0000256" key="5">
    <source>
        <dbReference type="ARBA" id="ARBA00022840"/>
    </source>
</evidence>
<dbReference type="CDD" id="cd03253">
    <property type="entry name" value="ABCC_ATM1_transporter"/>
    <property type="match status" value="1"/>
</dbReference>
<keyword evidence="6 9" id="KW-1133">Transmembrane helix</keyword>
<dbReference type="AlphaFoldDB" id="A0A2W5MKS1"/>
<dbReference type="Proteomes" id="UP000249046">
    <property type="component" value="Unassembled WGS sequence"/>
</dbReference>
<feature type="transmembrane region" description="Helical" evidence="9">
    <location>
        <begin position="214"/>
        <end position="232"/>
    </location>
</feature>
<evidence type="ECO:0000256" key="3">
    <source>
        <dbReference type="ARBA" id="ARBA00022692"/>
    </source>
</evidence>
<evidence type="ECO:0000256" key="2">
    <source>
        <dbReference type="ARBA" id="ARBA00022448"/>
    </source>
</evidence>
<evidence type="ECO:0000256" key="8">
    <source>
        <dbReference type="SAM" id="MobiDB-lite"/>
    </source>
</evidence>
<evidence type="ECO:0000256" key="9">
    <source>
        <dbReference type="SAM" id="Phobius"/>
    </source>
</evidence>
<keyword evidence="2" id="KW-0813">Transport</keyword>
<dbReference type="GO" id="GO:0016887">
    <property type="term" value="F:ATP hydrolysis activity"/>
    <property type="evidence" value="ECO:0007669"/>
    <property type="project" value="InterPro"/>
</dbReference>
<comment type="subcellular location">
    <subcellularLocation>
        <location evidence="1">Cell membrane</location>
        <topology evidence="1">Multi-pass membrane protein</topology>
    </subcellularLocation>
</comment>
<dbReference type="Pfam" id="PF00664">
    <property type="entry name" value="ABC_membrane"/>
    <property type="match status" value="1"/>
</dbReference>
<feature type="transmembrane region" description="Helical" evidence="9">
    <location>
        <begin position="72"/>
        <end position="93"/>
    </location>
</feature>
<keyword evidence="7 9" id="KW-0472">Membrane</keyword>
<feature type="domain" description="ABC transporter" evidence="10">
    <location>
        <begin position="391"/>
        <end position="625"/>
    </location>
</feature>
<feature type="domain" description="ABC transmembrane type-1" evidence="11">
    <location>
        <begin position="74"/>
        <end position="357"/>
    </location>
</feature>
<evidence type="ECO:0000256" key="4">
    <source>
        <dbReference type="ARBA" id="ARBA00022741"/>
    </source>
</evidence>
<keyword evidence="4" id="KW-0547">Nucleotide-binding</keyword>
<evidence type="ECO:0000256" key="6">
    <source>
        <dbReference type="ARBA" id="ARBA00022989"/>
    </source>
</evidence>
<dbReference type="InterPro" id="IPR003439">
    <property type="entry name" value="ABC_transporter-like_ATP-bd"/>
</dbReference>
<organism evidence="12 13">
    <name type="scientific">Rhodanobacter denitrificans</name>
    <dbReference type="NCBI Taxonomy" id="666685"/>
    <lineage>
        <taxon>Bacteria</taxon>
        <taxon>Pseudomonadati</taxon>
        <taxon>Pseudomonadota</taxon>
        <taxon>Gammaproteobacteria</taxon>
        <taxon>Lysobacterales</taxon>
        <taxon>Rhodanobacteraceae</taxon>
        <taxon>Rhodanobacter</taxon>
    </lineage>
</organism>
<dbReference type="Pfam" id="PF00005">
    <property type="entry name" value="ABC_tran"/>
    <property type="match status" value="1"/>
</dbReference>
<evidence type="ECO:0000313" key="12">
    <source>
        <dbReference type="EMBL" id="PZQ14040.1"/>
    </source>
</evidence>
<dbReference type="PANTHER" id="PTHR24221">
    <property type="entry name" value="ATP-BINDING CASSETTE SUB-FAMILY B"/>
    <property type="match status" value="1"/>
</dbReference>
<dbReference type="SMART" id="SM00382">
    <property type="entry name" value="AAA"/>
    <property type="match status" value="1"/>
</dbReference>
<feature type="transmembrane region" description="Helical" evidence="9">
    <location>
        <begin position="295"/>
        <end position="315"/>
    </location>
</feature>
<evidence type="ECO:0000256" key="1">
    <source>
        <dbReference type="ARBA" id="ARBA00004651"/>
    </source>
</evidence>
<accession>A0A2W5MKS1</accession>
<dbReference type="SUPFAM" id="SSF52540">
    <property type="entry name" value="P-loop containing nucleoside triphosphate hydrolases"/>
    <property type="match status" value="1"/>
</dbReference>
<dbReference type="PROSITE" id="PS50893">
    <property type="entry name" value="ABC_TRANSPORTER_2"/>
    <property type="match status" value="1"/>
</dbReference>
<dbReference type="GO" id="GO:0005524">
    <property type="term" value="F:ATP binding"/>
    <property type="evidence" value="ECO:0007669"/>
    <property type="project" value="UniProtKB-KW"/>
</dbReference>
<dbReference type="PROSITE" id="PS50929">
    <property type="entry name" value="ABC_TM1F"/>
    <property type="match status" value="1"/>
</dbReference>
<dbReference type="InterPro" id="IPR011527">
    <property type="entry name" value="ABC1_TM_dom"/>
</dbReference>
<comment type="caution">
    <text evidence="12">The sequence shown here is derived from an EMBL/GenBank/DDBJ whole genome shotgun (WGS) entry which is preliminary data.</text>
</comment>
<dbReference type="GO" id="GO:0140359">
    <property type="term" value="F:ABC-type transporter activity"/>
    <property type="evidence" value="ECO:0007669"/>
    <property type="project" value="InterPro"/>
</dbReference>
<dbReference type="CDD" id="cd18582">
    <property type="entry name" value="ABC_6TM_ATM1_ABCB7"/>
    <property type="match status" value="1"/>
</dbReference>
<name>A0A2W5MKS1_9GAMM</name>
<gene>
    <name evidence="12" type="ORF">DI564_10795</name>
</gene>
<feature type="transmembrane region" description="Helical" evidence="9">
    <location>
        <begin position="105"/>
        <end position="127"/>
    </location>
</feature>
<protein>
    <submittedName>
        <fullName evidence="12">Metal ABC transporter permease</fullName>
    </submittedName>
</protein>
<dbReference type="FunFam" id="3.40.50.300:FF:000186">
    <property type="entry name" value="ATP-binding cassette sub-family B member 7, mitochondrial"/>
    <property type="match status" value="1"/>
</dbReference>
<dbReference type="InterPro" id="IPR027417">
    <property type="entry name" value="P-loop_NTPase"/>
</dbReference>
<dbReference type="SUPFAM" id="SSF90123">
    <property type="entry name" value="ABC transporter transmembrane region"/>
    <property type="match status" value="1"/>
</dbReference>
<dbReference type="Gene3D" id="1.20.1560.10">
    <property type="entry name" value="ABC transporter type 1, transmembrane domain"/>
    <property type="match status" value="1"/>
</dbReference>
<dbReference type="InterPro" id="IPR036640">
    <property type="entry name" value="ABC1_TM_sf"/>
</dbReference>
<dbReference type="EMBL" id="QFPO01000008">
    <property type="protein sequence ID" value="PZQ14040.1"/>
    <property type="molecule type" value="Genomic_DNA"/>
</dbReference>
<keyword evidence="3 9" id="KW-0812">Transmembrane</keyword>
<feature type="transmembrane region" description="Helical" evidence="9">
    <location>
        <begin position="187"/>
        <end position="208"/>
    </location>
</feature>
<evidence type="ECO:0000259" key="11">
    <source>
        <dbReference type="PROSITE" id="PS50929"/>
    </source>
</evidence>
<dbReference type="PROSITE" id="PS00211">
    <property type="entry name" value="ABC_TRANSPORTER_1"/>
    <property type="match status" value="1"/>
</dbReference>
<dbReference type="InterPro" id="IPR003593">
    <property type="entry name" value="AAA+_ATPase"/>
</dbReference>
<dbReference type="PANTHER" id="PTHR24221:SF402">
    <property type="entry name" value="IRON-SULFUR CLUSTERS TRANSPORTER ABCB7, MITOCHONDRIAL"/>
    <property type="match status" value="1"/>
</dbReference>
<feature type="region of interest" description="Disordered" evidence="8">
    <location>
        <begin position="1"/>
        <end position="51"/>
    </location>
</feature>
<dbReference type="GO" id="GO:0005886">
    <property type="term" value="C:plasma membrane"/>
    <property type="evidence" value="ECO:0007669"/>
    <property type="project" value="UniProtKB-SubCell"/>
</dbReference>
<evidence type="ECO:0000256" key="7">
    <source>
        <dbReference type="ARBA" id="ARBA00023136"/>
    </source>
</evidence>
<reference evidence="12 13" key="1">
    <citation type="submission" date="2017-08" db="EMBL/GenBank/DDBJ databases">
        <title>Infants hospitalized years apart are colonized by the same room-sourced microbial strains.</title>
        <authorList>
            <person name="Brooks B."/>
            <person name="Olm M.R."/>
            <person name="Firek B.A."/>
            <person name="Baker R."/>
            <person name="Thomas B.C."/>
            <person name="Morowitz M.J."/>
            <person name="Banfield J.F."/>
        </authorList>
    </citation>
    <scope>NUCLEOTIDE SEQUENCE [LARGE SCALE GENOMIC DNA]</scope>
    <source>
        <strain evidence="12">S2_005_003_R2_42</strain>
    </source>
</reference>
<dbReference type="InterPro" id="IPR039421">
    <property type="entry name" value="Type_1_exporter"/>
</dbReference>
<evidence type="ECO:0000259" key="10">
    <source>
        <dbReference type="PROSITE" id="PS50893"/>
    </source>
</evidence>
<dbReference type="GO" id="GO:0006879">
    <property type="term" value="P:intracellular iron ion homeostasis"/>
    <property type="evidence" value="ECO:0007669"/>
    <property type="project" value="TreeGrafter"/>
</dbReference>
<keyword evidence="5" id="KW-0067">ATP-binding</keyword>
<evidence type="ECO:0000313" key="13">
    <source>
        <dbReference type="Proteomes" id="UP000249046"/>
    </source>
</evidence>